<organism evidence="2 3">
    <name type="scientific">Brevibacterium gallinarum</name>
    <dbReference type="NCBI Taxonomy" id="2762220"/>
    <lineage>
        <taxon>Bacteria</taxon>
        <taxon>Bacillati</taxon>
        <taxon>Actinomycetota</taxon>
        <taxon>Actinomycetes</taxon>
        <taxon>Micrococcales</taxon>
        <taxon>Brevibacteriaceae</taxon>
        <taxon>Brevibacterium</taxon>
    </lineage>
</organism>
<gene>
    <name evidence="2" type="ORF">H9634_07605</name>
</gene>
<name>A0ABR8WUK1_9MICO</name>
<evidence type="ECO:0000256" key="1">
    <source>
        <dbReference type="SAM" id="Phobius"/>
    </source>
</evidence>
<feature type="transmembrane region" description="Helical" evidence="1">
    <location>
        <begin position="37"/>
        <end position="56"/>
    </location>
</feature>
<dbReference type="RefSeq" id="WP_191726101.1">
    <property type="nucleotide sequence ID" value="NZ_JACSPY010000006.1"/>
</dbReference>
<feature type="transmembrane region" description="Helical" evidence="1">
    <location>
        <begin position="68"/>
        <end position="84"/>
    </location>
</feature>
<feature type="transmembrane region" description="Helical" evidence="1">
    <location>
        <begin position="12"/>
        <end position="30"/>
    </location>
</feature>
<reference evidence="2 3" key="1">
    <citation type="submission" date="2020-08" db="EMBL/GenBank/DDBJ databases">
        <title>A Genomic Blueprint of the Chicken Gut Microbiome.</title>
        <authorList>
            <person name="Gilroy R."/>
            <person name="Ravi A."/>
            <person name="Getino M."/>
            <person name="Pursley I."/>
            <person name="Horton D.L."/>
            <person name="Alikhan N.-F."/>
            <person name="Baker D."/>
            <person name="Gharbi K."/>
            <person name="Hall N."/>
            <person name="Watson M."/>
            <person name="Adriaenssens E.M."/>
            <person name="Foster-Nyarko E."/>
            <person name="Jarju S."/>
            <person name="Secka A."/>
            <person name="Antonio M."/>
            <person name="Oren A."/>
            <person name="Chaudhuri R."/>
            <person name="La Ragione R.M."/>
            <person name="Hildebrand F."/>
            <person name="Pallen M.J."/>
        </authorList>
    </citation>
    <scope>NUCLEOTIDE SEQUENCE [LARGE SCALE GENOMIC DNA]</scope>
    <source>
        <strain evidence="2 3">Re57</strain>
    </source>
</reference>
<accession>A0ABR8WUK1</accession>
<comment type="caution">
    <text evidence="2">The sequence shown here is derived from an EMBL/GenBank/DDBJ whole genome shotgun (WGS) entry which is preliminary data.</text>
</comment>
<keyword evidence="1" id="KW-1133">Transmembrane helix</keyword>
<keyword evidence="3" id="KW-1185">Reference proteome</keyword>
<evidence type="ECO:0000313" key="2">
    <source>
        <dbReference type="EMBL" id="MBD8020643.1"/>
    </source>
</evidence>
<evidence type="ECO:0000313" key="3">
    <source>
        <dbReference type="Proteomes" id="UP000651517"/>
    </source>
</evidence>
<keyword evidence="1" id="KW-0812">Transmembrane</keyword>
<protein>
    <submittedName>
        <fullName evidence="2">Uncharacterized protein</fullName>
    </submittedName>
</protein>
<proteinExistence type="predicted"/>
<sequence>MLGTFDSPSPLGIGLAIVVGVGAVVIHVCLTRRNPWWLGAIMPVAWVLGAAAIAATRSTALADLRDDAIIVVMLLFLWWVNGDARARRRRSPAD</sequence>
<keyword evidence="1" id="KW-0472">Membrane</keyword>
<dbReference type="Proteomes" id="UP000651517">
    <property type="component" value="Unassembled WGS sequence"/>
</dbReference>
<dbReference type="EMBL" id="JACSPY010000006">
    <property type="protein sequence ID" value="MBD8020643.1"/>
    <property type="molecule type" value="Genomic_DNA"/>
</dbReference>